<dbReference type="EC" id="2.5.1.75" evidence="10"/>
<evidence type="ECO:0000256" key="9">
    <source>
        <dbReference type="ARBA" id="ARBA00049563"/>
    </source>
</evidence>
<dbReference type="Proteomes" id="UP000766336">
    <property type="component" value="Unassembled WGS sequence"/>
</dbReference>
<comment type="caution">
    <text evidence="10">Lacks conserved residue(s) required for the propagation of feature annotation.</text>
</comment>
<comment type="cofactor">
    <cofactor evidence="1 10">
        <name>Mg(2+)</name>
        <dbReference type="ChEBI" id="CHEBI:18420"/>
    </cofactor>
</comment>
<dbReference type="EMBL" id="JAHCDA010000004">
    <property type="protein sequence ID" value="MBS7813059.1"/>
    <property type="molecule type" value="Genomic_DNA"/>
</dbReference>
<dbReference type="HAMAP" id="MF_00185">
    <property type="entry name" value="IPP_trans"/>
    <property type="match status" value="1"/>
</dbReference>
<evidence type="ECO:0000256" key="3">
    <source>
        <dbReference type="ARBA" id="ARBA00005842"/>
    </source>
</evidence>
<keyword evidence="8 10" id="KW-0460">Magnesium</keyword>
<evidence type="ECO:0000256" key="6">
    <source>
        <dbReference type="ARBA" id="ARBA00022741"/>
    </source>
</evidence>
<organism evidence="14 15">
    <name type="scientific">Roseococcus pinisoli</name>
    <dbReference type="NCBI Taxonomy" id="2835040"/>
    <lineage>
        <taxon>Bacteria</taxon>
        <taxon>Pseudomonadati</taxon>
        <taxon>Pseudomonadota</taxon>
        <taxon>Alphaproteobacteria</taxon>
        <taxon>Acetobacterales</taxon>
        <taxon>Roseomonadaceae</taxon>
        <taxon>Roseococcus</taxon>
    </lineage>
</organism>
<feature type="region of interest" description="Interaction with substrate tRNA" evidence="10">
    <location>
        <begin position="164"/>
        <end position="168"/>
    </location>
</feature>
<dbReference type="Pfam" id="PF01715">
    <property type="entry name" value="IPPT"/>
    <property type="match status" value="1"/>
</dbReference>
<dbReference type="Gene3D" id="1.10.20.140">
    <property type="match status" value="1"/>
</dbReference>
<comment type="similarity">
    <text evidence="3 10 13">Belongs to the IPP transferase family.</text>
</comment>
<comment type="catalytic activity">
    <reaction evidence="9 10 11">
        <text>adenosine(37) in tRNA + dimethylallyl diphosphate = N(6)-dimethylallyladenosine(37) in tRNA + diphosphate</text>
        <dbReference type="Rhea" id="RHEA:26482"/>
        <dbReference type="Rhea" id="RHEA-COMP:10162"/>
        <dbReference type="Rhea" id="RHEA-COMP:10375"/>
        <dbReference type="ChEBI" id="CHEBI:33019"/>
        <dbReference type="ChEBI" id="CHEBI:57623"/>
        <dbReference type="ChEBI" id="CHEBI:74411"/>
        <dbReference type="ChEBI" id="CHEBI:74415"/>
        <dbReference type="EC" id="2.5.1.75"/>
    </reaction>
</comment>
<evidence type="ECO:0000256" key="7">
    <source>
        <dbReference type="ARBA" id="ARBA00022840"/>
    </source>
</evidence>
<evidence type="ECO:0000256" key="2">
    <source>
        <dbReference type="ARBA" id="ARBA00003213"/>
    </source>
</evidence>
<dbReference type="InterPro" id="IPR027417">
    <property type="entry name" value="P-loop_NTPase"/>
</dbReference>
<dbReference type="Gene3D" id="3.40.50.300">
    <property type="entry name" value="P-loop containing nucleotide triphosphate hydrolases"/>
    <property type="match status" value="1"/>
</dbReference>
<feature type="site" description="Interaction with substrate tRNA" evidence="10">
    <location>
        <position position="132"/>
    </location>
</feature>
<dbReference type="InterPro" id="IPR018022">
    <property type="entry name" value="IPT"/>
</dbReference>
<keyword evidence="5 10" id="KW-0819">tRNA processing</keyword>
<evidence type="ECO:0000313" key="15">
    <source>
        <dbReference type="Proteomes" id="UP000766336"/>
    </source>
</evidence>
<comment type="caution">
    <text evidence="14">The sequence shown here is derived from an EMBL/GenBank/DDBJ whole genome shotgun (WGS) entry which is preliminary data.</text>
</comment>
<dbReference type="SUPFAM" id="SSF52540">
    <property type="entry name" value="P-loop containing nucleoside triphosphate hydrolases"/>
    <property type="match status" value="2"/>
</dbReference>
<evidence type="ECO:0000256" key="10">
    <source>
        <dbReference type="HAMAP-Rule" id="MF_00185"/>
    </source>
</evidence>
<evidence type="ECO:0000256" key="12">
    <source>
        <dbReference type="RuleBase" id="RU003784"/>
    </source>
</evidence>
<comment type="function">
    <text evidence="2 10 12">Catalyzes the transfer of a dimethylallyl group onto the adenine at position 37 in tRNAs that read codons beginning with uridine, leading to the formation of N6-(dimethylallyl)adenosine (i(6)A).</text>
</comment>
<evidence type="ECO:0000256" key="11">
    <source>
        <dbReference type="RuleBase" id="RU003783"/>
    </source>
</evidence>
<evidence type="ECO:0000256" key="4">
    <source>
        <dbReference type="ARBA" id="ARBA00022679"/>
    </source>
</evidence>
<evidence type="ECO:0000256" key="13">
    <source>
        <dbReference type="RuleBase" id="RU003785"/>
    </source>
</evidence>
<feature type="site" description="Interaction with substrate tRNA" evidence="10">
    <location>
        <position position="110"/>
    </location>
</feature>
<dbReference type="GO" id="GO:0052381">
    <property type="term" value="F:tRNA dimethylallyltransferase activity"/>
    <property type="evidence" value="ECO:0007669"/>
    <property type="project" value="UniProtKB-EC"/>
</dbReference>
<dbReference type="PANTHER" id="PTHR11088:SF60">
    <property type="entry name" value="TRNA DIMETHYLALLYLTRANSFERASE"/>
    <property type="match status" value="1"/>
</dbReference>
<dbReference type="NCBIfam" id="TIGR00174">
    <property type="entry name" value="miaA"/>
    <property type="match status" value="1"/>
</dbReference>
<keyword evidence="4 10" id="KW-0808">Transferase</keyword>
<dbReference type="RefSeq" id="WP_213671761.1">
    <property type="nucleotide sequence ID" value="NZ_JAHCDA010000004.1"/>
</dbReference>
<keyword evidence="6 10" id="KW-0547">Nucleotide-binding</keyword>
<comment type="subunit">
    <text evidence="10">Monomer.</text>
</comment>
<sequence length="331" mass="35796">MTQPVRAGSAEPAALPTALIVAGPTTSGKSALALAIAERFGGTVINADAMQCYRELRVITARPTPEDEARAPHALYGVLPAAQPGHVAWWREAALAEMARSPLPILCGGTGMYLRALTQGLSALPEVAEEARAEARSLLAELGPAGLHARLHAEDAGLRPSDSQRIARAYEVWRSTGRSLVSWQREAPALPPAPYRFRAILIDPPREALRRAIEERWAAMMTGGAVEEVAELLRQGLDPALPAMRAHGVPELAAMLRGEIPEAEASRRAIANTAAYTKRQATWFRHQALVEPRSAHRIDARIAGLEQFSERNNPELFAFLHEAVDAPQHGS</sequence>
<reference evidence="14 15" key="1">
    <citation type="submission" date="2021-05" db="EMBL/GenBank/DDBJ databases">
        <title>Roseococcus sp. XZZS9, whole genome shotgun sequencing project.</title>
        <authorList>
            <person name="Zhao G."/>
            <person name="Shen L."/>
        </authorList>
    </citation>
    <scope>NUCLEOTIDE SEQUENCE [LARGE SCALE GENOMIC DNA]</scope>
    <source>
        <strain evidence="14 15">XZZS9</strain>
    </source>
</reference>
<feature type="binding site" evidence="10">
    <location>
        <begin position="23"/>
        <end position="30"/>
    </location>
    <ligand>
        <name>ATP</name>
        <dbReference type="ChEBI" id="CHEBI:30616"/>
    </ligand>
</feature>
<keyword evidence="7 10" id="KW-0067">ATP-binding</keyword>
<evidence type="ECO:0000256" key="1">
    <source>
        <dbReference type="ARBA" id="ARBA00001946"/>
    </source>
</evidence>
<evidence type="ECO:0000313" key="14">
    <source>
        <dbReference type="EMBL" id="MBS7813059.1"/>
    </source>
</evidence>
<name>A0ABS5QH95_9PROT</name>
<dbReference type="PANTHER" id="PTHR11088">
    <property type="entry name" value="TRNA DIMETHYLALLYLTRANSFERASE"/>
    <property type="match status" value="1"/>
</dbReference>
<keyword evidence="15" id="KW-1185">Reference proteome</keyword>
<evidence type="ECO:0000256" key="5">
    <source>
        <dbReference type="ARBA" id="ARBA00022694"/>
    </source>
</evidence>
<proteinExistence type="inferred from homology"/>
<gene>
    <name evidence="10 14" type="primary">miaA</name>
    <name evidence="14" type="ORF">KHU32_19085</name>
</gene>
<feature type="binding site" evidence="10">
    <location>
        <begin position="25"/>
        <end position="30"/>
    </location>
    <ligand>
        <name>substrate</name>
    </ligand>
</feature>
<dbReference type="InterPro" id="IPR039657">
    <property type="entry name" value="Dimethylallyltransferase"/>
</dbReference>
<accession>A0ABS5QH95</accession>
<evidence type="ECO:0000256" key="8">
    <source>
        <dbReference type="ARBA" id="ARBA00022842"/>
    </source>
</evidence>
<protein>
    <recommendedName>
        <fullName evidence="10">tRNA dimethylallyltransferase</fullName>
        <ecNumber evidence="10">2.5.1.75</ecNumber>
    </recommendedName>
    <alternativeName>
        <fullName evidence="10">Dimethylallyl diphosphate:tRNA dimethylallyltransferase</fullName>
        <shortName evidence="10">DMAPP:tRNA dimethylallyltransferase</shortName>
        <shortName evidence="10">DMATase</shortName>
    </alternativeName>
    <alternativeName>
        <fullName evidence="10">Isopentenyl-diphosphate:tRNA isopentenyltransferase</fullName>
        <shortName evidence="10">IPP transferase</shortName>
        <shortName evidence="10">IPPT</shortName>
        <shortName evidence="10">IPTase</shortName>
    </alternativeName>
</protein>